<feature type="repeat" description="PPR" evidence="3">
    <location>
        <begin position="179"/>
        <end position="213"/>
    </location>
</feature>
<keyword evidence="5" id="KW-1185">Reference proteome</keyword>
<protein>
    <recommendedName>
        <fullName evidence="6">Pentatricopeptide repeat-containing protein</fullName>
    </recommendedName>
</protein>
<accession>A0AAN7GVT0</accession>
<name>A0AAN7GVT0_9MYRT</name>
<dbReference type="Proteomes" id="UP001345219">
    <property type="component" value="Chromosome 12"/>
</dbReference>
<dbReference type="AlphaFoldDB" id="A0AAN7GVT0"/>
<feature type="repeat" description="PPR" evidence="3">
    <location>
        <begin position="367"/>
        <end position="401"/>
    </location>
</feature>
<feature type="repeat" description="PPR" evidence="3">
    <location>
        <begin position="438"/>
        <end position="472"/>
    </location>
</feature>
<dbReference type="Pfam" id="PF13041">
    <property type="entry name" value="PPR_2"/>
    <property type="match status" value="3"/>
</dbReference>
<dbReference type="InterPro" id="IPR011990">
    <property type="entry name" value="TPR-like_helical_dom_sf"/>
</dbReference>
<dbReference type="GO" id="GO:0006396">
    <property type="term" value="P:RNA processing"/>
    <property type="evidence" value="ECO:0007669"/>
    <property type="project" value="TreeGrafter"/>
</dbReference>
<organism evidence="4 5">
    <name type="scientific">Trapa incisa</name>
    <dbReference type="NCBI Taxonomy" id="236973"/>
    <lineage>
        <taxon>Eukaryota</taxon>
        <taxon>Viridiplantae</taxon>
        <taxon>Streptophyta</taxon>
        <taxon>Embryophyta</taxon>
        <taxon>Tracheophyta</taxon>
        <taxon>Spermatophyta</taxon>
        <taxon>Magnoliopsida</taxon>
        <taxon>eudicotyledons</taxon>
        <taxon>Gunneridae</taxon>
        <taxon>Pentapetalae</taxon>
        <taxon>rosids</taxon>
        <taxon>malvids</taxon>
        <taxon>Myrtales</taxon>
        <taxon>Lythraceae</taxon>
        <taxon>Trapa</taxon>
    </lineage>
</organism>
<feature type="repeat" description="PPR" evidence="3">
    <location>
        <begin position="332"/>
        <end position="366"/>
    </location>
</feature>
<gene>
    <name evidence="4" type="ORF">SAY87_014218</name>
</gene>
<dbReference type="Gene3D" id="1.25.40.10">
    <property type="entry name" value="Tetratricopeptide repeat domain"/>
    <property type="match status" value="3"/>
</dbReference>
<dbReference type="Pfam" id="PF12854">
    <property type="entry name" value="PPR_1"/>
    <property type="match status" value="1"/>
</dbReference>
<evidence type="ECO:0000256" key="3">
    <source>
        <dbReference type="PROSITE-ProRule" id="PRU00708"/>
    </source>
</evidence>
<sequence>MVISCRLQEPESQCTVHLHCILQFVSMAVGILRRILSTRSTPPICHQSIRSFSSASPPPPDTKISSTVSVLTHLRSKSRWSHLRALFPEGFSPAEFYQVVTRIRNNAHLALRFFDFTRRRSLCEHSLESYAGIIHVLSRARLRGQARCLIKEAMLVLPGSEPVRIFEVLVKTYRECGSAPFVFDLLIECCLEVKDIEEAVEISRLLMSRGISPTVGTCNSLIQGVSRSKGVLAGYDIYRELFGLGYAEAEEHVERVVGARPHVQTFNVLMLCCYRDGAMDMIEVIWNEMQNFGCAANAYSYSMLMFMYCEKGEIEEAERVWKNMRSGGVEADAMAFNTIISGFCKAGDIERAEQLFREMELSGVEATGTSFEHLINGYCEIGDVDAALLLYKDMRRKHFAPDAWTVDAVVKGLCKKSRVHYALNIMKEAGDNLHLSPKMTSYEVLLKELCEAGEMEEALKLQAQMVGRGFQPNFQVYSFFIRGYMKQGNKEMAETLRKEMQDAQLQGVDDNTISHCKPPLEINEMETWK</sequence>
<dbReference type="GO" id="GO:0005739">
    <property type="term" value="C:mitochondrion"/>
    <property type="evidence" value="ECO:0007669"/>
    <property type="project" value="TreeGrafter"/>
</dbReference>
<feature type="repeat" description="PPR" evidence="3">
    <location>
        <begin position="262"/>
        <end position="296"/>
    </location>
</feature>
<keyword evidence="2" id="KW-0677">Repeat</keyword>
<evidence type="ECO:0000313" key="4">
    <source>
        <dbReference type="EMBL" id="KAK4747632.1"/>
    </source>
</evidence>
<dbReference type="PANTHER" id="PTHR47934">
    <property type="entry name" value="PENTATRICOPEPTIDE REPEAT-CONTAINING PROTEIN PET309, MITOCHONDRIAL"/>
    <property type="match status" value="1"/>
</dbReference>
<reference evidence="4 5" key="1">
    <citation type="journal article" date="2023" name="Hortic Res">
        <title>Pangenome of water caltrop reveals structural variations and asymmetric subgenome divergence after allopolyploidization.</title>
        <authorList>
            <person name="Zhang X."/>
            <person name="Chen Y."/>
            <person name="Wang L."/>
            <person name="Yuan Y."/>
            <person name="Fang M."/>
            <person name="Shi L."/>
            <person name="Lu R."/>
            <person name="Comes H.P."/>
            <person name="Ma Y."/>
            <person name="Chen Y."/>
            <person name="Huang G."/>
            <person name="Zhou Y."/>
            <person name="Zheng Z."/>
            <person name="Qiu Y."/>
        </authorList>
    </citation>
    <scope>NUCLEOTIDE SEQUENCE [LARGE SCALE GENOMIC DNA]</scope>
    <source>
        <tissue evidence="4">Roots</tissue>
    </source>
</reference>
<dbReference type="PANTHER" id="PTHR47934:SF6">
    <property type="entry name" value="MITOCHONDRIAL GROUP I INTRON SPLICING FACTOR CCM1-RELATED"/>
    <property type="match status" value="1"/>
</dbReference>
<comment type="similarity">
    <text evidence="1">Belongs to the PPR family. P subfamily.</text>
</comment>
<dbReference type="EMBL" id="JAXIOK010000019">
    <property type="protein sequence ID" value="KAK4747632.1"/>
    <property type="molecule type" value="Genomic_DNA"/>
</dbReference>
<evidence type="ECO:0008006" key="6">
    <source>
        <dbReference type="Google" id="ProtNLM"/>
    </source>
</evidence>
<feature type="repeat" description="PPR" evidence="3">
    <location>
        <begin position="297"/>
        <end position="331"/>
    </location>
</feature>
<evidence type="ECO:0000256" key="2">
    <source>
        <dbReference type="ARBA" id="ARBA00022737"/>
    </source>
</evidence>
<dbReference type="NCBIfam" id="TIGR00756">
    <property type="entry name" value="PPR"/>
    <property type="match status" value="5"/>
</dbReference>
<dbReference type="PROSITE" id="PS51375">
    <property type="entry name" value="PPR"/>
    <property type="match status" value="6"/>
</dbReference>
<evidence type="ECO:0000256" key="1">
    <source>
        <dbReference type="ARBA" id="ARBA00007626"/>
    </source>
</evidence>
<comment type="caution">
    <text evidence="4">The sequence shown here is derived from an EMBL/GenBank/DDBJ whole genome shotgun (WGS) entry which is preliminary data.</text>
</comment>
<dbReference type="InterPro" id="IPR002885">
    <property type="entry name" value="PPR_rpt"/>
</dbReference>
<dbReference type="GO" id="GO:0007005">
    <property type="term" value="P:mitochondrion organization"/>
    <property type="evidence" value="ECO:0007669"/>
    <property type="project" value="TreeGrafter"/>
</dbReference>
<dbReference type="GO" id="GO:0003729">
    <property type="term" value="F:mRNA binding"/>
    <property type="evidence" value="ECO:0007669"/>
    <property type="project" value="TreeGrafter"/>
</dbReference>
<proteinExistence type="inferred from homology"/>
<dbReference type="InterPro" id="IPR051114">
    <property type="entry name" value="Mito_RNA_Proc_CCM1"/>
</dbReference>
<evidence type="ECO:0000313" key="5">
    <source>
        <dbReference type="Proteomes" id="UP001345219"/>
    </source>
</evidence>